<proteinExistence type="predicted"/>
<accession>A0A8J2WUA1</accession>
<feature type="region of interest" description="Disordered" evidence="1">
    <location>
        <begin position="24"/>
        <end position="65"/>
    </location>
</feature>
<reference evidence="3" key="1">
    <citation type="submission" date="2021-11" db="EMBL/GenBank/DDBJ databases">
        <authorList>
            <consortium name="Genoscope - CEA"/>
            <person name="William W."/>
        </authorList>
    </citation>
    <scope>NUCLEOTIDE SEQUENCE</scope>
</reference>
<evidence type="ECO:0000313" key="3">
    <source>
        <dbReference type="EMBL" id="CAH0365770.1"/>
    </source>
</evidence>
<dbReference type="EMBL" id="CAKKNE010000001">
    <property type="protein sequence ID" value="CAH0365770.1"/>
    <property type="molecule type" value="Genomic_DNA"/>
</dbReference>
<dbReference type="AlphaFoldDB" id="A0A8J2WUA1"/>
<gene>
    <name evidence="3" type="ORF">PECAL_1P22250</name>
</gene>
<evidence type="ECO:0000313" key="4">
    <source>
        <dbReference type="Proteomes" id="UP000789595"/>
    </source>
</evidence>
<evidence type="ECO:0000256" key="1">
    <source>
        <dbReference type="SAM" id="MobiDB-lite"/>
    </source>
</evidence>
<feature type="signal peptide" evidence="2">
    <location>
        <begin position="1"/>
        <end position="15"/>
    </location>
</feature>
<keyword evidence="2" id="KW-0732">Signal</keyword>
<comment type="caution">
    <text evidence="3">The sequence shown here is derived from an EMBL/GenBank/DDBJ whole genome shotgun (WGS) entry which is preliminary data.</text>
</comment>
<protein>
    <submittedName>
        <fullName evidence="3">Uncharacterized protein</fullName>
    </submittedName>
</protein>
<organism evidence="3 4">
    <name type="scientific">Pelagomonas calceolata</name>
    <dbReference type="NCBI Taxonomy" id="35677"/>
    <lineage>
        <taxon>Eukaryota</taxon>
        <taxon>Sar</taxon>
        <taxon>Stramenopiles</taxon>
        <taxon>Ochrophyta</taxon>
        <taxon>Pelagophyceae</taxon>
        <taxon>Pelagomonadales</taxon>
        <taxon>Pelagomonadaceae</taxon>
        <taxon>Pelagomonas</taxon>
    </lineage>
</organism>
<name>A0A8J2WUA1_9STRA</name>
<evidence type="ECO:0000256" key="2">
    <source>
        <dbReference type="SAM" id="SignalP"/>
    </source>
</evidence>
<sequence>MRLSVVSLLAVCGAADVPWLDTSVEAPERTPPAPEVYARKDAGWRKQHATTAHGRPKSPPSASPLDRLKLEQFRHPTCHSQAHQLGREIFADERKTRASPDAALDAALGVCEYRCTGGCLHGAVGAYAAARGAPPDIAELCARPAMTRVVGAGECAHAVGHALALLQSEEDALRGCAAAPDYSVAHYCAGGVVMETASTFFGRKRDVRAKCERVPPKTRAACYYFGLRSRASGARNRTAAVEETMKNICTSKKTYKACVYGAATAFLKNKMHTDVGAQGARFCATLGDATWACIDGLMFRTAKFGSEALRRGACAALRGDAAALCRDVAAAGMYSLRKGALVGSYAGCSSSEC</sequence>
<keyword evidence="4" id="KW-1185">Reference proteome</keyword>
<feature type="chain" id="PRO_5035315920" evidence="2">
    <location>
        <begin position="16"/>
        <end position="353"/>
    </location>
</feature>
<dbReference type="OrthoDB" id="10669674at2759"/>
<dbReference type="Proteomes" id="UP000789595">
    <property type="component" value="Unassembled WGS sequence"/>
</dbReference>